<feature type="transmembrane region" description="Helical" evidence="1">
    <location>
        <begin position="106"/>
        <end position="128"/>
    </location>
</feature>
<gene>
    <name evidence="2" type="ORF">GM661_10155</name>
</gene>
<sequence length="316" mass="35280">MQESKFIKKYSATWEKLESLSSIINKKGVKSLSSKQVKDFLNIFKQCSHHLAYTRTHYPNSNIVSYLNNLVSKGHSHVYTVKKSSFRNFKNYIFSGFPELLKKNRIYLLGSLGFFTLGIIISFLFVLYKPEQAYLFLPGDLVESIKANKLGGGEWNYPLMSSYIMINNITVALRAFVLGITLGLGTIYVLFFNGTMLGALTALVYLYADPIKYWSLILPHGIIELSAIFISGAAGLIIAKSILLPGKYSRKHALIAASKQAVSLVIGVVFMLIIAGIIEGFFTPLDISNHLKLLFAAITAIILSIYCSIPYFNKQD</sequence>
<dbReference type="PANTHER" id="PTHR35337:SF1">
    <property type="entry name" value="SLR1478 PROTEIN"/>
    <property type="match status" value="1"/>
</dbReference>
<organism evidence="2 3">
    <name type="scientific">Iocasia fonsfrigidae</name>
    <dbReference type="NCBI Taxonomy" id="2682810"/>
    <lineage>
        <taxon>Bacteria</taxon>
        <taxon>Bacillati</taxon>
        <taxon>Bacillota</taxon>
        <taxon>Clostridia</taxon>
        <taxon>Halanaerobiales</taxon>
        <taxon>Halanaerobiaceae</taxon>
        <taxon>Iocasia</taxon>
    </lineage>
</organism>
<dbReference type="RefSeq" id="WP_230866755.1">
    <property type="nucleotide sequence ID" value="NZ_CP046640.1"/>
</dbReference>
<keyword evidence="3" id="KW-1185">Reference proteome</keyword>
<keyword evidence="1" id="KW-0472">Membrane</keyword>
<reference evidence="2" key="1">
    <citation type="submission" date="2019-12" db="EMBL/GenBank/DDBJ databases">
        <authorList>
            <person name="zhang j."/>
            <person name="sun C.M."/>
        </authorList>
    </citation>
    <scope>NUCLEOTIDE SEQUENCE</scope>
    <source>
        <strain evidence="2">NS-1</strain>
    </source>
</reference>
<feature type="transmembrane region" description="Helical" evidence="1">
    <location>
        <begin position="260"/>
        <end position="282"/>
    </location>
</feature>
<dbReference type="Proteomes" id="UP000665020">
    <property type="component" value="Chromosome"/>
</dbReference>
<feature type="transmembrane region" description="Helical" evidence="1">
    <location>
        <begin position="294"/>
        <end position="312"/>
    </location>
</feature>
<dbReference type="Pfam" id="PF01944">
    <property type="entry name" value="SpoIIM"/>
    <property type="match status" value="1"/>
</dbReference>
<evidence type="ECO:0000313" key="3">
    <source>
        <dbReference type="Proteomes" id="UP000665020"/>
    </source>
</evidence>
<evidence type="ECO:0000313" key="2">
    <source>
        <dbReference type="EMBL" id="QTL98314.1"/>
    </source>
</evidence>
<feature type="transmembrane region" description="Helical" evidence="1">
    <location>
        <begin position="213"/>
        <end position="239"/>
    </location>
</feature>
<dbReference type="KEGG" id="ifn:GM661_10155"/>
<evidence type="ECO:0000256" key="1">
    <source>
        <dbReference type="SAM" id="Phobius"/>
    </source>
</evidence>
<feature type="transmembrane region" description="Helical" evidence="1">
    <location>
        <begin position="160"/>
        <end position="180"/>
    </location>
</feature>
<name>A0A8A7KJM0_9FIRM</name>
<keyword evidence="1" id="KW-0812">Transmembrane</keyword>
<feature type="transmembrane region" description="Helical" evidence="1">
    <location>
        <begin position="187"/>
        <end position="207"/>
    </location>
</feature>
<dbReference type="InterPro" id="IPR002798">
    <property type="entry name" value="SpoIIM-like"/>
</dbReference>
<dbReference type="EMBL" id="CP046640">
    <property type="protein sequence ID" value="QTL98314.1"/>
    <property type="molecule type" value="Genomic_DNA"/>
</dbReference>
<proteinExistence type="predicted"/>
<dbReference type="AlphaFoldDB" id="A0A8A7KJM0"/>
<keyword evidence="1" id="KW-1133">Transmembrane helix</keyword>
<dbReference type="PANTHER" id="PTHR35337">
    <property type="entry name" value="SLR1478 PROTEIN"/>
    <property type="match status" value="1"/>
</dbReference>
<protein>
    <submittedName>
        <fullName evidence="2">Stage II sporulation protein M</fullName>
    </submittedName>
</protein>
<accession>A0A8A7KJM0</accession>